<feature type="domain" description="DUF4440" evidence="1">
    <location>
        <begin position="13"/>
        <end position="120"/>
    </location>
</feature>
<accession>A0ABR0SJG4</accession>
<keyword evidence="3" id="KW-1185">Reference proteome</keyword>
<dbReference type="Proteomes" id="UP001338125">
    <property type="component" value="Unassembled WGS sequence"/>
</dbReference>
<evidence type="ECO:0000313" key="2">
    <source>
        <dbReference type="EMBL" id="KAK5991997.1"/>
    </source>
</evidence>
<dbReference type="InterPro" id="IPR027843">
    <property type="entry name" value="DUF4440"/>
</dbReference>
<organism evidence="2 3">
    <name type="scientific">Cladobotryum mycophilum</name>
    <dbReference type="NCBI Taxonomy" id="491253"/>
    <lineage>
        <taxon>Eukaryota</taxon>
        <taxon>Fungi</taxon>
        <taxon>Dikarya</taxon>
        <taxon>Ascomycota</taxon>
        <taxon>Pezizomycotina</taxon>
        <taxon>Sordariomycetes</taxon>
        <taxon>Hypocreomycetidae</taxon>
        <taxon>Hypocreales</taxon>
        <taxon>Hypocreaceae</taxon>
        <taxon>Cladobotryum</taxon>
    </lineage>
</organism>
<protein>
    <recommendedName>
        <fullName evidence="1">DUF4440 domain-containing protein</fullName>
    </recommendedName>
</protein>
<sequence length="128" mass="14504">MPRMYDRIREDLESKERSLWTALTSADPAPAVKKLCVPDANLLFPEMDIVKIEDEDDLDDAMQPPFHRFDKYELQDISIIIVGLMAGVVTYRVEASRGKHTYEATGSSTWGQGSDGEWRLAAHSETQM</sequence>
<dbReference type="SUPFAM" id="SSF54427">
    <property type="entry name" value="NTF2-like"/>
    <property type="match status" value="1"/>
</dbReference>
<dbReference type="InterPro" id="IPR032710">
    <property type="entry name" value="NTF2-like_dom_sf"/>
</dbReference>
<dbReference type="Gene3D" id="3.10.450.50">
    <property type="match status" value="1"/>
</dbReference>
<reference evidence="2 3" key="1">
    <citation type="submission" date="2024-01" db="EMBL/GenBank/DDBJ databases">
        <title>Complete genome of Cladobotryum mycophilum ATHUM6906.</title>
        <authorList>
            <person name="Christinaki A.C."/>
            <person name="Myridakis A.I."/>
            <person name="Kouvelis V.N."/>
        </authorList>
    </citation>
    <scope>NUCLEOTIDE SEQUENCE [LARGE SCALE GENOMIC DNA]</scope>
    <source>
        <strain evidence="2 3">ATHUM6906</strain>
    </source>
</reference>
<gene>
    <name evidence="2" type="ORF">PT974_05393</name>
</gene>
<evidence type="ECO:0000259" key="1">
    <source>
        <dbReference type="Pfam" id="PF14534"/>
    </source>
</evidence>
<comment type="caution">
    <text evidence="2">The sequence shown here is derived from an EMBL/GenBank/DDBJ whole genome shotgun (WGS) entry which is preliminary data.</text>
</comment>
<dbReference type="Pfam" id="PF14534">
    <property type="entry name" value="DUF4440"/>
    <property type="match status" value="1"/>
</dbReference>
<dbReference type="EMBL" id="JAVFKD010000012">
    <property type="protein sequence ID" value="KAK5991997.1"/>
    <property type="molecule type" value="Genomic_DNA"/>
</dbReference>
<proteinExistence type="predicted"/>
<name>A0ABR0SJG4_9HYPO</name>
<evidence type="ECO:0000313" key="3">
    <source>
        <dbReference type="Proteomes" id="UP001338125"/>
    </source>
</evidence>